<dbReference type="GO" id="GO:0000423">
    <property type="term" value="P:mitophagy"/>
    <property type="evidence" value="ECO:0007669"/>
    <property type="project" value="InterPro"/>
</dbReference>
<proteinExistence type="predicted"/>
<dbReference type="OrthoDB" id="2430343at2759"/>
<evidence type="ECO:0000313" key="1">
    <source>
        <dbReference type="EMBL" id="CUS23560.1"/>
    </source>
</evidence>
<dbReference type="EMBL" id="LN890547">
    <property type="protein sequence ID" value="CUS23560.1"/>
    <property type="molecule type" value="Genomic_DNA"/>
</dbReference>
<dbReference type="AlphaFoldDB" id="A0A0P1KU51"/>
<dbReference type="PANTHER" id="PTHR38699">
    <property type="entry name" value="CHROMOSOME 1, WHOLE GENOME SHOTGUN SEQUENCE"/>
    <property type="match status" value="1"/>
</dbReference>
<keyword evidence="2" id="KW-1185">Reference proteome</keyword>
<evidence type="ECO:0000313" key="2">
    <source>
        <dbReference type="Proteomes" id="UP000236544"/>
    </source>
</evidence>
<dbReference type="InterPro" id="IPR013898">
    <property type="entry name" value="Atg43"/>
</dbReference>
<dbReference type="Proteomes" id="UP000236544">
    <property type="component" value="Unassembled WGS sequence"/>
</dbReference>
<dbReference type="GO" id="GO:0140580">
    <property type="term" value="F:mitochondrion autophagosome adaptor activity"/>
    <property type="evidence" value="ECO:0007669"/>
    <property type="project" value="InterPro"/>
</dbReference>
<dbReference type="PANTHER" id="PTHR38699:SF1">
    <property type="entry name" value="MITOPHAGY RECEPTOR ATG43"/>
    <property type="match status" value="1"/>
</dbReference>
<gene>
    <name evidence="1" type="ORF">LAQU0_S10e03202g</name>
</gene>
<organism evidence="1 2">
    <name type="scientific">Lachancea quebecensis</name>
    <dbReference type="NCBI Taxonomy" id="1654605"/>
    <lineage>
        <taxon>Eukaryota</taxon>
        <taxon>Fungi</taxon>
        <taxon>Dikarya</taxon>
        <taxon>Ascomycota</taxon>
        <taxon>Saccharomycotina</taxon>
        <taxon>Saccharomycetes</taxon>
        <taxon>Saccharomycetales</taxon>
        <taxon>Saccharomycetaceae</taxon>
        <taxon>Lachancea</taxon>
    </lineage>
</organism>
<name>A0A0P1KU51_9SACH</name>
<reference evidence="2" key="1">
    <citation type="submission" date="2015-10" db="EMBL/GenBank/DDBJ databases">
        <authorList>
            <person name="Devillers H."/>
        </authorList>
    </citation>
    <scope>NUCLEOTIDE SEQUENCE [LARGE SCALE GENOMIC DNA]</scope>
</reference>
<sequence>MSGLKPVTGAQKIVVPDLRFEQTFQKALRREANKNQKASSQGHITADTDSVISASVICKVVLRDVLLMPFLQGILWTSALIALKPWLRMVMVHGRLVGRRIYELVLGKDLVRKRA</sequence>
<protein>
    <submittedName>
        <fullName evidence="1">LAQU0S10e03202g1_1</fullName>
    </submittedName>
</protein>
<accession>A0A0P1KU51</accession>